<sequence>MDTEMDMFQRNSDGQQDDLGLGTDEEDDLEGPLERKTVERKKKKKKKSKRKKKSRKLQIEELDNDDDELGQDETLDKDEELDALESQFNLQMEDDGALSPPEPAAASNHPEFNLQGDDDDVQNEDTGGFFDLGALMEENN</sequence>
<feature type="compositionally biased region" description="Acidic residues" evidence="1">
    <location>
        <begin position="60"/>
        <end position="83"/>
    </location>
</feature>
<evidence type="ECO:0000256" key="1">
    <source>
        <dbReference type="SAM" id="MobiDB-lite"/>
    </source>
</evidence>
<feature type="region of interest" description="Disordered" evidence="1">
    <location>
        <begin position="1"/>
        <end position="128"/>
    </location>
</feature>
<evidence type="ECO:0000313" key="2">
    <source>
        <dbReference type="EMBL" id="CAE0657307.1"/>
    </source>
</evidence>
<gene>
    <name evidence="2" type="ORF">LGLO00237_LOCUS8874</name>
</gene>
<name>A0A6V3KLS9_9EUKA</name>
<dbReference type="EMBL" id="HBIV01011931">
    <property type="protein sequence ID" value="CAE0657307.1"/>
    <property type="molecule type" value="Transcribed_RNA"/>
</dbReference>
<proteinExistence type="predicted"/>
<reference evidence="2" key="1">
    <citation type="submission" date="2021-01" db="EMBL/GenBank/DDBJ databases">
        <authorList>
            <person name="Corre E."/>
            <person name="Pelletier E."/>
            <person name="Niang G."/>
            <person name="Scheremetjew M."/>
            <person name="Finn R."/>
            <person name="Kale V."/>
            <person name="Holt S."/>
            <person name="Cochrane G."/>
            <person name="Meng A."/>
            <person name="Brown T."/>
            <person name="Cohen L."/>
        </authorList>
    </citation>
    <scope>NUCLEOTIDE SEQUENCE</scope>
    <source>
        <strain evidence="2">CCCM811</strain>
    </source>
</reference>
<accession>A0A6V3KLS9</accession>
<dbReference type="AlphaFoldDB" id="A0A6V3KLS9"/>
<protein>
    <submittedName>
        <fullName evidence="2">Uncharacterized protein</fullName>
    </submittedName>
</protein>
<organism evidence="2">
    <name type="scientific">Lotharella globosa</name>
    <dbReference type="NCBI Taxonomy" id="91324"/>
    <lineage>
        <taxon>Eukaryota</taxon>
        <taxon>Sar</taxon>
        <taxon>Rhizaria</taxon>
        <taxon>Cercozoa</taxon>
        <taxon>Chlorarachniophyceae</taxon>
        <taxon>Lotharella</taxon>
    </lineage>
</organism>
<feature type="compositionally biased region" description="Basic residues" evidence="1">
    <location>
        <begin position="38"/>
        <end position="56"/>
    </location>
</feature>
<feature type="compositionally biased region" description="Low complexity" evidence="1">
    <location>
        <begin position="13"/>
        <end position="22"/>
    </location>
</feature>